<dbReference type="RefSeq" id="WP_048053297.1">
    <property type="nucleotide sequence ID" value="NZ_DUJN01000008.1"/>
</dbReference>
<feature type="domain" description="Methyltransferase type 11" evidence="1">
    <location>
        <begin position="41"/>
        <end position="135"/>
    </location>
</feature>
<dbReference type="PANTHER" id="PTHR45036:SF1">
    <property type="entry name" value="METHYLTRANSFERASE LIKE 7A"/>
    <property type="match status" value="1"/>
</dbReference>
<dbReference type="Pfam" id="PF08241">
    <property type="entry name" value="Methyltransf_11"/>
    <property type="match status" value="1"/>
</dbReference>
<sequence length="200" mass="23422">MSYREKYNRIGSKYDILESPLERYFEPLRKKAVSLVRGKVLEIGIGTGKTLKYYPNDVQLYAIDGSEEMLKVAREKARQLGINVKFFKAEAEDLPFPNDFFDFVISSFVFCTIPNPKKAMREIIRVLKPSGKVIFLEHTLSDSFLINMLFLAPLELILRPLIDDSTTRETHKLVRKFFRVEREESYYKGIVRFIVARPLW</sequence>
<gene>
    <name evidence="2" type="ORF">HA331_09085</name>
</gene>
<evidence type="ECO:0000313" key="2">
    <source>
        <dbReference type="EMBL" id="HII61872.1"/>
    </source>
</evidence>
<reference evidence="2" key="1">
    <citation type="journal article" date="2020" name="bioRxiv">
        <title>A rank-normalized archaeal taxonomy based on genome phylogeny resolves widespread incomplete and uneven classifications.</title>
        <authorList>
            <person name="Rinke C."/>
            <person name="Chuvochina M."/>
            <person name="Mussig A.J."/>
            <person name="Chaumeil P.-A."/>
            <person name="Waite D.W."/>
            <person name="Whitman W.B."/>
            <person name="Parks D.H."/>
            <person name="Hugenholtz P."/>
        </authorList>
    </citation>
    <scope>NUCLEOTIDE SEQUENCE</scope>
    <source>
        <strain evidence="2">UBA8834</strain>
    </source>
</reference>
<name>A0A832SNX4_PYRHR</name>
<keyword evidence="2" id="KW-0489">Methyltransferase</keyword>
<proteinExistence type="predicted"/>
<protein>
    <submittedName>
        <fullName evidence="2">Methyltransferase domain-containing protein</fullName>
    </submittedName>
</protein>
<evidence type="ECO:0000259" key="1">
    <source>
        <dbReference type="Pfam" id="PF08241"/>
    </source>
</evidence>
<dbReference type="EMBL" id="DUJN01000008">
    <property type="protein sequence ID" value="HII61872.1"/>
    <property type="molecule type" value="Genomic_DNA"/>
</dbReference>
<dbReference type="InterPro" id="IPR052356">
    <property type="entry name" value="Thiol_S-MT"/>
</dbReference>
<dbReference type="GeneID" id="1443403"/>
<dbReference type="AlphaFoldDB" id="A0A832SNX4"/>
<dbReference type="CDD" id="cd02440">
    <property type="entry name" value="AdoMet_MTases"/>
    <property type="match status" value="1"/>
</dbReference>
<dbReference type="GO" id="GO:0008757">
    <property type="term" value="F:S-adenosylmethionine-dependent methyltransferase activity"/>
    <property type="evidence" value="ECO:0007669"/>
    <property type="project" value="InterPro"/>
</dbReference>
<organism evidence="2 3">
    <name type="scientific">Pyrococcus horikoshii</name>
    <dbReference type="NCBI Taxonomy" id="53953"/>
    <lineage>
        <taxon>Archaea</taxon>
        <taxon>Methanobacteriati</taxon>
        <taxon>Methanobacteriota</taxon>
        <taxon>Thermococci</taxon>
        <taxon>Thermococcales</taxon>
        <taxon>Thermococcaceae</taxon>
        <taxon>Pyrococcus</taxon>
    </lineage>
</organism>
<dbReference type="Proteomes" id="UP000617544">
    <property type="component" value="Unassembled WGS sequence"/>
</dbReference>
<keyword evidence="2" id="KW-0808">Transferase</keyword>
<dbReference type="Gene3D" id="3.40.50.150">
    <property type="entry name" value="Vaccinia Virus protein VP39"/>
    <property type="match status" value="1"/>
</dbReference>
<dbReference type="InterPro" id="IPR029063">
    <property type="entry name" value="SAM-dependent_MTases_sf"/>
</dbReference>
<dbReference type="InterPro" id="IPR013216">
    <property type="entry name" value="Methyltransf_11"/>
</dbReference>
<dbReference type="PANTHER" id="PTHR45036">
    <property type="entry name" value="METHYLTRANSFERASE LIKE 7B"/>
    <property type="match status" value="1"/>
</dbReference>
<dbReference type="GO" id="GO:0032259">
    <property type="term" value="P:methylation"/>
    <property type="evidence" value="ECO:0007669"/>
    <property type="project" value="UniProtKB-KW"/>
</dbReference>
<accession>A0A832SNX4</accession>
<dbReference type="SUPFAM" id="SSF53335">
    <property type="entry name" value="S-adenosyl-L-methionine-dependent methyltransferases"/>
    <property type="match status" value="1"/>
</dbReference>
<comment type="caution">
    <text evidence="2">The sequence shown here is derived from an EMBL/GenBank/DDBJ whole genome shotgun (WGS) entry which is preliminary data.</text>
</comment>
<evidence type="ECO:0000313" key="3">
    <source>
        <dbReference type="Proteomes" id="UP000617544"/>
    </source>
</evidence>